<dbReference type="InterPro" id="IPR023298">
    <property type="entry name" value="ATPase_P-typ_TM_dom_sf"/>
</dbReference>
<gene>
    <name evidence="21" type="primary">atp8b2</name>
</gene>
<evidence type="ECO:0000256" key="17">
    <source>
        <dbReference type="SAM" id="MobiDB-lite"/>
    </source>
</evidence>
<keyword evidence="5 15" id="KW-0479">Metal-binding</keyword>
<dbReference type="PROSITE" id="PS00154">
    <property type="entry name" value="ATPASE_E1_E2"/>
    <property type="match status" value="1"/>
</dbReference>
<feature type="transmembrane region" description="Helical" evidence="16">
    <location>
        <begin position="1044"/>
        <end position="1063"/>
    </location>
</feature>
<keyword evidence="9 16" id="KW-1278">Translocase</keyword>
<evidence type="ECO:0000256" key="4">
    <source>
        <dbReference type="ARBA" id="ARBA00022692"/>
    </source>
</evidence>
<feature type="binding site" evidence="14">
    <location>
        <position position="525"/>
    </location>
    <ligand>
        <name>ATP</name>
        <dbReference type="ChEBI" id="CHEBI:30616"/>
    </ligand>
</feature>
<organism evidence="20 21">
    <name type="scientific">Gymnodraco acuticeps</name>
    <name type="common">Antarctic dragonfish</name>
    <dbReference type="NCBI Taxonomy" id="8218"/>
    <lineage>
        <taxon>Eukaryota</taxon>
        <taxon>Metazoa</taxon>
        <taxon>Chordata</taxon>
        <taxon>Craniata</taxon>
        <taxon>Vertebrata</taxon>
        <taxon>Euteleostomi</taxon>
        <taxon>Actinopterygii</taxon>
        <taxon>Neopterygii</taxon>
        <taxon>Teleostei</taxon>
        <taxon>Neoteleostei</taxon>
        <taxon>Acanthomorphata</taxon>
        <taxon>Eupercaria</taxon>
        <taxon>Perciformes</taxon>
        <taxon>Notothenioidei</taxon>
        <taxon>Bathydraconidae</taxon>
        <taxon>Gymnodraco</taxon>
    </lineage>
</organism>
<evidence type="ECO:0000256" key="6">
    <source>
        <dbReference type="ARBA" id="ARBA00022741"/>
    </source>
</evidence>
<dbReference type="SUPFAM" id="SSF81653">
    <property type="entry name" value="Calcium ATPase, transduction domain A"/>
    <property type="match status" value="1"/>
</dbReference>
<feature type="region of interest" description="Disordered" evidence="17">
    <location>
        <begin position="1234"/>
        <end position="1263"/>
    </location>
</feature>
<feature type="binding site" evidence="14">
    <location>
        <position position="623"/>
    </location>
    <ligand>
        <name>ATP</name>
        <dbReference type="ChEBI" id="CHEBI:30616"/>
    </ligand>
</feature>
<feature type="binding site" evidence="14">
    <location>
        <position position="428"/>
    </location>
    <ligand>
        <name>ATP</name>
        <dbReference type="ChEBI" id="CHEBI:30616"/>
    </ligand>
</feature>
<dbReference type="KEGG" id="gacu:117553887"/>
<dbReference type="SFLD" id="SFLDG00002">
    <property type="entry name" value="C1.7:_P-type_atpase_like"/>
    <property type="match status" value="1"/>
</dbReference>
<keyword evidence="10 16" id="KW-1133">Transmembrane helix</keyword>
<feature type="binding site" evidence="15">
    <location>
        <position position="426"/>
    </location>
    <ligand>
        <name>Mg(2+)</name>
        <dbReference type="ChEBI" id="CHEBI:18420"/>
    </ligand>
</feature>
<feature type="region of interest" description="Disordered" evidence="17">
    <location>
        <begin position="1287"/>
        <end position="1320"/>
    </location>
</feature>
<evidence type="ECO:0000259" key="19">
    <source>
        <dbReference type="Pfam" id="PF16212"/>
    </source>
</evidence>
<feature type="domain" description="P-type ATPase C-terminal" evidence="19">
    <location>
        <begin position="892"/>
        <end position="1145"/>
    </location>
</feature>
<evidence type="ECO:0000259" key="18">
    <source>
        <dbReference type="Pfam" id="PF16209"/>
    </source>
</evidence>
<dbReference type="Pfam" id="PF16209">
    <property type="entry name" value="PhoLip_ATPase_N"/>
    <property type="match status" value="1"/>
</dbReference>
<dbReference type="Gene3D" id="2.70.150.10">
    <property type="entry name" value="Calcium-transporting ATPase, cytoplasmic transduction domain A"/>
    <property type="match status" value="1"/>
</dbReference>
<dbReference type="InterPro" id="IPR044492">
    <property type="entry name" value="P_typ_ATPase_HD_dom"/>
</dbReference>
<accession>A0A6P8V118</accession>
<dbReference type="FunFam" id="3.40.50.1000:FF:000001">
    <property type="entry name" value="Phospholipid-transporting ATPase IC"/>
    <property type="match status" value="1"/>
</dbReference>
<dbReference type="EC" id="7.6.2.1" evidence="16"/>
<dbReference type="SFLD" id="SFLDS00003">
    <property type="entry name" value="Haloacid_Dehalogenase"/>
    <property type="match status" value="1"/>
</dbReference>
<keyword evidence="4 16" id="KW-0812">Transmembrane</keyword>
<dbReference type="SUPFAM" id="SSF81665">
    <property type="entry name" value="Calcium ATPase, transmembrane domain M"/>
    <property type="match status" value="1"/>
</dbReference>
<proteinExistence type="inferred from homology"/>
<feature type="transmembrane region" description="Helical" evidence="16">
    <location>
        <begin position="956"/>
        <end position="976"/>
    </location>
</feature>
<name>A0A6P8V118_GYMAC</name>
<feature type="binding site" evidence="15">
    <location>
        <position position="866"/>
    </location>
    <ligand>
        <name>Mg(2+)</name>
        <dbReference type="ChEBI" id="CHEBI:18420"/>
    </ligand>
</feature>
<dbReference type="Pfam" id="PF16212">
    <property type="entry name" value="PhoLip_ATPase_C"/>
    <property type="match status" value="1"/>
</dbReference>
<feature type="binding site" evidence="14">
    <location>
        <position position="566"/>
    </location>
    <ligand>
        <name>ATP</name>
        <dbReference type="ChEBI" id="CHEBI:30616"/>
    </ligand>
</feature>
<comment type="subcellular location">
    <subcellularLocation>
        <location evidence="2 16">Membrane</location>
        <topology evidence="2 16">Multi-pass membrane protein</topology>
    </subcellularLocation>
</comment>
<feature type="compositionally biased region" description="Polar residues" evidence="17">
    <location>
        <begin position="1291"/>
        <end position="1302"/>
    </location>
</feature>
<dbReference type="InterPro" id="IPR008250">
    <property type="entry name" value="ATPase_P-typ_transduc_dom_A_sf"/>
</dbReference>
<feature type="transmembrane region" description="Helical" evidence="16">
    <location>
        <begin position="1118"/>
        <end position="1139"/>
    </location>
</feature>
<reference evidence="21" key="1">
    <citation type="submission" date="2025-08" db="UniProtKB">
        <authorList>
            <consortium name="RefSeq"/>
        </authorList>
    </citation>
    <scope>IDENTIFICATION</scope>
</reference>
<dbReference type="OrthoDB" id="377733at2759"/>
<evidence type="ECO:0000256" key="7">
    <source>
        <dbReference type="ARBA" id="ARBA00022840"/>
    </source>
</evidence>
<dbReference type="PRINTS" id="PR00119">
    <property type="entry name" value="CATATPASE"/>
</dbReference>
<dbReference type="GO" id="GO:0005886">
    <property type="term" value="C:plasma membrane"/>
    <property type="evidence" value="ECO:0007669"/>
    <property type="project" value="TreeGrafter"/>
</dbReference>
<feature type="binding site" evidence="14">
    <location>
        <position position="846"/>
    </location>
    <ligand>
        <name>ATP</name>
        <dbReference type="ChEBI" id="CHEBI:30616"/>
    </ligand>
</feature>
<dbReference type="PANTHER" id="PTHR24092:SF46">
    <property type="entry name" value="PHOSPHOLIPID-TRANSPORTING ATPASE ID"/>
    <property type="match status" value="1"/>
</dbReference>
<feature type="binding site" evidence="14">
    <location>
        <position position="703"/>
    </location>
    <ligand>
        <name>ATP</name>
        <dbReference type="ChEBI" id="CHEBI:30616"/>
    </ligand>
</feature>
<evidence type="ECO:0000256" key="12">
    <source>
        <dbReference type="ARBA" id="ARBA00034036"/>
    </source>
</evidence>
<dbReference type="GO" id="GO:0005524">
    <property type="term" value="F:ATP binding"/>
    <property type="evidence" value="ECO:0007669"/>
    <property type="project" value="UniProtKB-UniRule"/>
</dbReference>
<dbReference type="SUPFAM" id="SSF56784">
    <property type="entry name" value="HAD-like"/>
    <property type="match status" value="1"/>
</dbReference>
<dbReference type="RefSeq" id="XP_034083879.1">
    <property type="nucleotide sequence ID" value="XM_034227988.1"/>
</dbReference>
<dbReference type="InterPro" id="IPR032630">
    <property type="entry name" value="P_typ_ATPase_c"/>
</dbReference>
<dbReference type="Gene3D" id="3.40.50.1000">
    <property type="entry name" value="HAD superfamily/HAD-like"/>
    <property type="match status" value="1"/>
</dbReference>
<evidence type="ECO:0000256" key="5">
    <source>
        <dbReference type="ARBA" id="ARBA00022723"/>
    </source>
</evidence>
<dbReference type="SFLD" id="SFLDF00027">
    <property type="entry name" value="p-type_atpase"/>
    <property type="match status" value="1"/>
</dbReference>
<feature type="binding site" evidence="14">
    <location>
        <position position="869"/>
    </location>
    <ligand>
        <name>ATP</name>
        <dbReference type="ChEBI" id="CHEBI:30616"/>
    </ligand>
</feature>
<dbReference type="FunFam" id="2.70.150.10:FF:000025">
    <property type="entry name" value="Phospholipid-transporting ATPase"/>
    <property type="match status" value="1"/>
</dbReference>
<dbReference type="InterPro" id="IPR018303">
    <property type="entry name" value="ATPase_P-typ_P_site"/>
</dbReference>
<feature type="transmembrane region" description="Helical" evidence="16">
    <location>
        <begin position="923"/>
        <end position="944"/>
    </location>
</feature>
<feature type="compositionally biased region" description="Low complexity" evidence="17">
    <location>
        <begin position="1246"/>
        <end position="1263"/>
    </location>
</feature>
<evidence type="ECO:0000256" key="11">
    <source>
        <dbReference type="ARBA" id="ARBA00023136"/>
    </source>
</evidence>
<dbReference type="InterPro" id="IPR006539">
    <property type="entry name" value="P-type_ATPase_IV"/>
</dbReference>
<dbReference type="InterPro" id="IPR036412">
    <property type="entry name" value="HAD-like_sf"/>
</dbReference>
<feature type="transmembrane region" description="Helical" evidence="16">
    <location>
        <begin position="352"/>
        <end position="378"/>
    </location>
</feature>
<dbReference type="SUPFAM" id="SSF81660">
    <property type="entry name" value="Metal cation-transporting ATPase, ATP-binding domain N"/>
    <property type="match status" value="1"/>
</dbReference>
<dbReference type="GO" id="GO:0005802">
    <property type="term" value="C:trans-Golgi network"/>
    <property type="evidence" value="ECO:0007669"/>
    <property type="project" value="TreeGrafter"/>
</dbReference>
<feature type="binding site" evidence="15">
    <location>
        <position position="870"/>
    </location>
    <ligand>
        <name>Mg(2+)</name>
        <dbReference type="ChEBI" id="CHEBI:18420"/>
    </ligand>
</feature>
<dbReference type="GO" id="GO:0000287">
    <property type="term" value="F:magnesium ion binding"/>
    <property type="evidence" value="ECO:0007669"/>
    <property type="project" value="UniProtKB-UniRule"/>
</dbReference>
<dbReference type="Proteomes" id="UP000515161">
    <property type="component" value="Unplaced"/>
</dbReference>
<feature type="transmembrane region" description="Helical" evidence="16">
    <location>
        <begin position="310"/>
        <end position="332"/>
    </location>
</feature>
<feature type="binding site" evidence="14">
    <location>
        <position position="870"/>
    </location>
    <ligand>
        <name>ATP</name>
        <dbReference type="ChEBI" id="CHEBI:30616"/>
    </ligand>
</feature>
<dbReference type="InterPro" id="IPR023214">
    <property type="entry name" value="HAD_sf"/>
</dbReference>
<comment type="similarity">
    <text evidence="3 16">Belongs to the cation transport ATPase (P-type) (TC 3.A.3) family. Type IV subfamily.</text>
</comment>
<evidence type="ECO:0000256" key="2">
    <source>
        <dbReference type="ARBA" id="ARBA00004141"/>
    </source>
</evidence>
<dbReference type="InParanoid" id="A0A6P8V118"/>
<comment type="cofactor">
    <cofactor evidence="1 15">
        <name>Mg(2+)</name>
        <dbReference type="ChEBI" id="CHEBI:18420"/>
    </cofactor>
</comment>
<evidence type="ECO:0000256" key="8">
    <source>
        <dbReference type="ARBA" id="ARBA00022842"/>
    </source>
</evidence>
<dbReference type="GeneID" id="117553887"/>
<feature type="binding site" evidence="14">
    <location>
        <position position="426"/>
    </location>
    <ligand>
        <name>ATP</name>
        <dbReference type="ChEBI" id="CHEBI:30616"/>
    </ligand>
</feature>
<dbReference type="GO" id="GO:0045332">
    <property type="term" value="P:phospholipid translocation"/>
    <property type="evidence" value="ECO:0007669"/>
    <property type="project" value="TreeGrafter"/>
</dbReference>
<feature type="domain" description="P-type ATPase N-terminal" evidence="18">
    <location>
        <begin position="50"/>
        <end position="116"/>
    </location>
</feature>
<dbReference type="GO" id="GO:0140345">
    <property type="term" value="F:phosphatidylcholine flippase activity"/>
    <property type="evidence" value="ECO:0007669"/>
    <property type="project" value="UniProtKB-ARBA"/>
</dbReference>
<evidence type="ECO:0000313" key="20">
    <source>
        <dbReference type="Proteomes" id="UP000515161"/>
    </source>
</evidence>
<feature type="transmembrane region" description="Helical" evidence="16">
    <location>
        <begin position="1075"/>
        <end position="1098"/>
    </location>
</feature>
<feature type="active site" description="4-aspartylphosphate intermediate" evidence="13">
    <location>
        <position position="426"/>
    </location>
</feature>
<keyword evidence="11 16" id="KW-0472">Membrane</keyword>
<evidence type="ECO:0000256" key="10">
    <source>
        <dbReference type="ARBA" id="ARBA00022989"/>
    </source>
</evidence>
<sequence>MVTVRKVKMTVPKDIPEKWFPLVLPLKRNKQKGLNGATSKKKRTEEERKVRANDREYNEKFQYASNCIMTSKYNIVTFLPVNLFEQFQEVANTYFLFLLILQLIPQISSLSWFTTIVPLALVLSITAVKDATDDYFRHKSDSQVNNRQSQVLIRGSLQNEKWMNVRVGDIIKLENNQFVAADLLLLSSSEPHGLCYIETAELDGESNMKVRQSVSVTSELGDQNNLASFDGEVVCEPPNNKLDRFCGTLYWRDKKYTLSNQNMLLRGCVLRNTEACYGLVIFAGPDTKLMQNSGRTKFKRTSIDRLMNTLVLWIFGFLVCMGVILAVGNAVWEREVGFLFQSYLPWDPPVDNFLFSAFLSFWSYVIILNTVVPISLYVSVEVIRLGHSYFINWDQQMFCSQCNTPAEARTTTLNEELGQVEYIFSDKTGTLTQNIMSFNKCSINGQTYGEGSDPLGPQPKRLDFTPFNPLADPDFCFYDDTLLEAVKVGDTHTHKFFRLLSLCHTVMSEEKSEGALLYKAQSPDEGALVTAARNFGFVFRSRTPGTITTTEMGRSVTYTLLAILDFNNIRKRMSVIVRNPEGRICLYCKGADTVLLERLHPCNQELMNITSDHLNEYAADGLRTLALAYRDLSEDEWEAWSERHRSAAKAASCREDRLAAAYEQIEQDMVLLGATAIEDKLQEGVPETIAVLSLANIKIWVLTGDKQETAVNIGYSCKMLTDDMTEVFIISGHTVQSVRQELRRARDRMIEMSRTRDGKEEGVEGCFMGNGFREGQGDSRGGEKQLQCPPPPPPSNLMDNISGEFALVINGHSLAHALEADMETEFVSTACACKAVICCRVTPLQKAQVVEMIKKHKKAVTLAIGDGANDVSMIKSAHIGVGISGQEGIQAVLASDYSFSQFRFLQRLLLVHGRWSYLRMCRFLCYFFYKNFAFTMVHFWFGFYCGFSAQTVYDQYFITLYNIVYTSLPVLAMGIFDQDVPDQRSLEYPKLYEPGQLNLLFNKREFFICIAQGIYTSVVLFFVPCAILSDATQSTGVPLADYQTFAVTTATALVIVVSVQIALDTGFWTVINHVFVWGSLGLYFSIMLALQSQTLFGIFPNQFHFVGSAQSTLLQPVVWLTIALATAICIVPVLAFRFLKVDLKPQLSDTVRYTQLVRQKKRKPAGRSVGGAWRGVGSVSEGRLGARGSSRRSGYAFAHTEGFGELITSGKNMRLSSLAMATFASRHSSSWIDTLRRKKHSHTNTPPSASGESSPAPSCVSGSIPPLSNSSSVLCGSQDAPIEEETGAAPDTQTASSSSTQNPPAPAPASEAADGSAQTLNAGVLTPAALRSQGGDSPGGWTISLGAVQEALLRWKGRASASNSPVKLAE</sequence>
<dbReference type="CTD" id="57198"/>
<dbReference type="Pfam" id="PF13246">
    <property type="entry name" value="Cation_ATPase"/>
    <property type="match status" value="1"/>
</dbReference>
<feature type="binding site" evidence="14">
    <location>
        <position position="704"/>
    </location>
    <ligand>
        <name>ATP</name>
        <dbReference type="ChEBI" id="CHEBI:30616"/>
    </ligand>
</feature>
<feature type="binding site" evidence="15">
    <location>
        <position position="428"/>
    </location>
    <ligand>
        <name>Mg(2+)</name>
        <dbReference type="ChEBI" id="CHEBI:18420"/>
    </ligand>
</feature>
<feature type="transmembrane region" description="Helical" evidence="16">
    <location>
        <begin position="110"/>
        <end position="128"/>
    </location>
</feature>
<keyword evidence="7 14" id="KW-0067">ATP-binding</keyword>
<evidence type="ECO:0000256" key="16">
    <source>
        <dbReference type="RuleBase" id="RU362033"/>
    </source>
</evidence>
<keyword evidence="8 15" id="KW-0460">Magnesium</keyword>
<dbReference type="GO" id="GO:0016887">
    <property type="term" value="F:ATP hydrolysis activity"/>
    <property type="evidence" value="ECO:0007669"/>
    <property type="project" value="InterPro"/>
</dbReference>
<feature type="transmembrane region" description="Helical" evidence="16">
    <location>
        <begin position="1006"/>
        <end position="1029"/>
    </location>
</feature>
<evidence type="ECO:0000256" key="15">
    <source>
        <dbReference type="PIRSR" id="PIRSR606539-3"/>
    </source>
</evidence>
<evidence type="ECO:0000256" key="13">
    <source>
        <dbReference type="PIRSR" id="PIRSR606539-1"/>
    </source>
</evidence>
<dbReference type="GO" id="GO:0007030">
    <property type="term" value="P:Golgi organization"/>
    <property type="evidence" value="ECO:0007669"/>
    <property type="project" value="TreeGrafter"/>
</dbReference>
<feature type="binding site" evidence="14">
    <location>
        <position position="589"/>
    </location>
    <ligand>
        <name>ATP</name>
        <dbReference type="ChEBI" id="CHEBI:30616"/>
    </ligand>
</feature>
<dbReference type="Gene3D" id="3.40.1110.10">
    <property type="entry name" value="Calcium-transporting ATPase, cytoplasmic domain N"/>
    <property type="match status" value="1"/>
</dbReference>
<evidence type="ECO:0000256" key="9">
    <source>
        <dbReference type="ARBA" id="ARBA00022967"/>
    </source>
</evidence>
<feature type="binding site" evidence="14">
    <location>
        <position position="705"/>
    </location>
    <ligand>
        <name>ATP</name>
        <dbReference type="ChEBI" id="CHEBI:30616"/>
    </ligand>
</feature>
<keyword evidence="6 14" id="KW-0547">Nucleotide-binding</keyword>
<evidence type="ECO:0000256" key="3">
    <source>
        <dbReference type="ARBA" id="ARBA00008109"/>
    </source>
</evidence>
<dbReference type="NCBIfam" id="TIGR01494">
    <property type="entry name" value="ATPase_P-type"/>
    <property type="match status" value="1"/>
</dbReference>
<keyword evidence="20" id="KW-1185">Reference proteome</keyword>
<dbReference type="FunFam" id="3.40.1110.10:FF:000188">
    <property type="entry name" value="Phospholipid-transporting ATPase"/>
    <property type="match status" value="1"/>
</dbReference>
<evidence type="ECO:0000256" key="1">
    <source>
        <dbReference type="ARBA" id="ARBA00001946"/>
    </source>
</evidence>
<evidence type="ECO:0000313" key="21">
    <source>
        <dbReference type="RefSeq" id="XP_034083879.1"/>
    </source>
</evidence>
<evidence type="ECO:0000256" key="14">
    <source>
        <dbReference type="PIRSR" id="PIRSR606539-2"/>
    </source>
</evidence>
<dbReference type="InterPro" id="IPR001757">
    <property type="entry name" value="P_typ_ATPase"/>
</dbReference>
<dbReference type="PANTHER" id="PTHR24092">
    <property type="entry name" value="PROBABLE PHOSPHOLIPID-TRANSPORTING ATPASE"/>
    <property type="match status" value="1"/>
</dbReference>
<dbReference type="CDD" id="cd02073">
    <property type="entry name" value="P-type_ATPase_APLT_Dnf-like"/>
    <property type="match status" value="1"/>
</dbReference>
<dbReference type="InterPro" id="IPR032631">
    <property type="entry name" value="P-type_ATPase_N"/>
</dbReference>
<dbReference type="InterPro" id="IPR023299">
    <property type="entry name" value="ATPase_P-typ_cyto_dom_N"/>
</dbReference>
<protein>
    <recommendedName>
        <fullName evidence="16">Phospholipid-transporting ATPase</fullName>
        <ecNumber evidence="16">7.6.2.1</ecNumber>
    </recommendedName>
</protein>
<dbReference type="NCBIfam" id="TIGR01652">
    <property type="entry name" value="ATPase-Plipid"/>
    <property type="match status" value="1"/>
</dbReference>
<feature type="binding site" evidence="14">
    <location>
        <position position="840"/>
    </location>
    <ligand>
        <name>ATP</name>
        <dbReference type="ChEBI" id="CHEBI:30616"/>
    </ligand>
</feature>
<comment type="catalytic activity">
    <reaction evidence="12 16">
        <text>ATP + H2O + phospholipidSide 1 = ADP + phosphate + phospholipidSide 2.</text>
        <dbReference type="EC" id="7.6.2.1"/>
    </reaction>
</comment>
<feature type="binding site" evidence="14">
    <location>
        <position position="427"/>
    </location>
    <ligand>
        <name>ATP</name>
        <dbReference type="ChEBI" id="CHEBI:30616"/>
    </ligand>
</feature>